<dbReference type="Proteomes" id="UP000019384">
    <property type="component" value="Unassembled WGS sequence"/>
</dbReference>
<dbReference type="EMBL" id="HG793131">
    <property type="protein sequence ID" value="CDK29844.1"/>
    <property type="molecule type" value="Genomic_DNA"/>
</dbReference>
<keyword evidence="3" id="KW-1185">Reference proteome</keyword>
<evidence type="ECO:0000313" key="2">
    <source>
        <dbReference type="EMBL" id="CDK29844.1"/>
    </source>
</evidence>
<dbReference type="InterPro" id="IPR036866">
    <property type="entry name" value="RibonucZ/Hydroxyglut_hydro"/>
</dbReference>
<evidence type="ECO:0000259" key="1">
    <source>
        <dbReference type="Pfam" id="PF00753"/>
    </source>
</evidence>
<protein>
    <recommendedName>
        <fullName evidence="1">Metallo-beta-lactamase domain-containing protein</fullName>
    </recommendedName>
</protein>
<evidence type="ECO:0000313" key="3">
    <source>
        <dbReference type="Proteomes" id="UP000019384"/>
    </source>
</evidence>
<dbReference type="SUPFAM" id="SSF56281">
    <property type="entry name" value="Metallo-hydrolase/oxidoreductase"/>
    <property type="match status" value="1"/>
</dbReference>
<reference evidence="2" key="1">
    <citation type="submission" date="2013-12" db="EMBL/GenBank/DDBJ databases">
        <authorList>
            <person name="Genoscope - CEA"/>
        </authorList>
    </citation>
    <scope>NUCLEOTIDE SEQUENCE</scope>
    <source>
        <strain evidence="2">CBS 1993</strain>
    </source>
</reference>
<reference evidence="2" key="2">
    <citation type="submission" date="2014-02" db="EMBL/GenBank/DDBJ databases">
        <title>Complete DNA sequence of /Kuraishia capsulata/ illustrates novel genomic features among budding yeasts (/Saccharomycotina/).</title>
        <authorList>
            <person name="Morales L."/>
            <person name="Noel B."/>
            <person name="Porcel B."/>
            <person name="Marcet-Houben M."/>
            <person name="Hullo M-F."/>
            <person name="Sacerdot C."/>
            <person name="Tekaia F."/>
            <person name="Leh-Louis V."/>
            <person name="Despons L."/>
            <person name="Khanna V."/>
            <person name="Aury J-M."/>
            <person name="Barbe V."/>
            <person name="Couloux A."/>
            <person name="Labadie K."/>
            <person name="Pelletier E."/>
            <person name="Souciet J-L."/>
            <person name="Boekhout T."/>
            <person name="Gabaldon T."/>
            <person name="Wincker P."/>
            <person name="Dujon B."/>
        </authorList>
    </citation>
    <scope>NUCLEOTIDE SEQUENCE</scope>
    <source>
        <strain evidence="2">CBS 1993</strain>
    </source>
</reference>
<dbReference type="RefSeq" id="XP_022461827.1">
    <property type="nucleotide sequence ID" value="XM_022603041.1"/>
</dbReference>
<dbReference type="PANTHER" id="PTHR11935">
    <property type="entry name" value="BETA LACTAMASE DOMAIN"/>
    <property type="match status" value="1"/>
</dbReference>
<feature type="domain" description="Metallo-beta-lactamase" evidence="1">
    <location>
        <begin position="11"/>
        <end position="71"/>
    </location>
</feature>
<dbReference type="OrthoDB" id="515692at2759"/>
<dbReference type="Pfam" id="PF00753">
    <property type="entry name" value="Lactamase_B"/>
    <property type="match status" value="1"/>
</dbReference>
<dbReference type="Gene3D" id="3.60.15.10">
    <property type="entry name" value="Ribonuclease Z/Hydroxyacylglutathione hydrolase-like"/>
    <property type="match status" value="1"/>
</dbReference>
<accession>W6MSZ5</accession>
<dbReference type="PANTHER" id="PTHR11935:SF94">
    <property type="entry name" value="TENZING NORGAY, ISOFORM C"/>
    <property type="match status" value="1"/>
</dbReference>
<sequence length="80" mass="9260">MHINYIPMRWGTGDNYCYLLSDDNTKKTWIIDPAEPDEVLPKLKNFDIDITAIVNTHHHYDHSGGNTDLVSVLYYSTFSQ</sequence>
<dbReference type="STRING" id="1382522.W6MSZ5"/>
<dbReference type="AlphaFoldDB" id="W6MSZ5"/>
<name>W6MSZ5_9ASCO</name>
<dbReference type="GeneID" id="34523215"/>
<organism evidence="2 3">
    <name type="scientific">Kuraishia capsulata CBS 1993</name>
    <dbReference type="NCBI Taxonomy" id="1382522"/>
    <lineage>
        <taxon>Eukaryota</taxon>
        <taxon>Fungi</taxon>
        <taxon>Dikarya</taxon>
        <taxon>Ascomycota</taxon>
        <taxon>Saccharomycotina</taxon>
        <taxon>Pichiomycetes</taxon>
        <taxon>Pichiales</taxon>
        <taxon>Pichiaceae</taxon>
        <taxon>Kuraishia</taxon>
    </lineage>
</organism>
<gene>
    <name evidence="2" type="ORF">KUCA_T00005838001</name>
</gene>
<dbReference type="GO" id="GO:0004416">
    <property type="term" value="F:hydroxyacylglutathione hydrolase activity"/>
    <property type="evidence" value="ECO:0007669"/>
    <property type="project" value="TreeGrafter"/>
</dbReference>
<proteinExistence type="predicted"/>
<dbReference type="HOGENOM" id="CLU_2590104_0_0_1"/>
<dbReference type="InterPro" id="IPR001279">
    <property type="entry name" value="Metallo-B-lactamas"/>
</dbReference>